<name>A0A6J6KLG5_9ZZZZ</name>
<reference evidence="1" key="1">
    <citation type="submission" date="2020-05" db="EMBL/GenBank/DDBJ databases">
        <authorList>
            <person name="Chiriac C."/>
            <person name="Salcher M."/>
            <person name="Ghai R."/>
            <person name="Kavagutti S V."/>
        </authorList>
    </citation>
    <scope>NUCLEOTIDE SEQUENCE</scope>
</reference>
<protein>
    <submittedName>
        <fullName evidence="1">Unannotated protein</fullName>
    </submittedName>
</protein>
<dbReference type="InterPro" id="IPR032347">
    <property type="entry name" value="DUF4864"/>
</dbReference>
<proteinExistence type="predicted"/>
<evidence type="ECO:0000313" key="1">
    <source>
        <dbReference type="EMBL" id="CAB4650106.1"/>
    </source>
</evidence>
<organism evidence="1">
    <name type="scientific">freshwater metagenome</name>
    <dbReference type="NCBI Taxonomy" id="449393"/>
    <lineage>
        <taxon>unclassified sequences</taxon>
        <taxon>metagenomes</taxon>
        <taxon>ecological metagenomes</taxon>
    </lineage>
</organism>
<sequence>MKALLAVCLALITLTGCSQADTFGELADGACTDSQGRLVQKHIGEQISALSREDWESAYSYASSGFREVVTLDQFILVIGTEYQMLINNEAVEYGSCTVDSETILQDVRVTNREIDFQLKYELSYVEQTLGIESALVALADPLTNI</sequence>
<dbReference type="AlphaFoldDB" id="A0A6J6KLG5"/>
<dbReference type="EMBL" id="CAEZWL010000007">
    <property type="protein sequence ID" value="CAB4650106.1"/>
    <property type="molecule type" value="Genomic_DNA"/>
</dbReference>
<accession>A0A6J6KLG5</accession>
<gene>
    <name evidence="1" type="ORF">UFOPK2243_00428</name>
</gene>
<dbReference type="PROSITE" id="PS51257">
    <property type="entry name" value="PROKAR_LIPOPROTEIN"/>
    <property type="match status" value="1"/>
</dbReference>
<dbReference type="Pfam" id="PF16156">
    <property type="entry name" value="DUF4864"/>
    <property type="match status" value="1"/>
</dbReference>